<gene>
    <name evidence="2" type="ORF">BYL167_LOCUS40870</name>
    <name evidence="4" type="ORF">GIL414_LOCUS55106</name>
    <name evidence="3" type="ORF">SMN809_LOCUS43787</name>
</gene>
<name>A0A8S3DGK3_9BILA</name>
<proteinExistence type="predicted"/>
<feature type="region of interest" description="Disordered" evidence="1">
    <location>
        <begin position="37"/>
        <end position="60"/>
    </location>
</feature>
<dbReference type="Proteomes" id="UP000681967">
    <property type="component" value="Unassembled WGS sequence"/>
</dbReference>
<dbReference type="EMBL" id="CAJOBJ010194832">
    <property type="protein sequence ID" value="CAF4965481.1"/>
    <property type="molecule type" value="Genomic_DNA"/>
</dbReference>
<dbReference type="EMBL" id="CAJOBI010129913">
    <property type="protein sequence ID" value="CAF4719342.1"/>
    <property type="molecule type" value="Genomic_DNA"/>
</dbReference>
<reference evidence="4" key="1">
    <citation type="submission" date="2021-02" db="EMBL/GenBank/DDBJ databases">
        <authorList>
            <person name="Nowell W R."/>
        </authorList>
    </citation>
    <scope>NUCLEOTIDE SEQUENCE</scope>
</reference>
<evidence type="ECO:0000256" key="1">
    <source>
        <dbReference type="SAM" id="MobiDB-lite"/>
    </source>
</evidence>
<feature type="compositionally biased region" description="Basic and acidic residues" evidence="1">
    <location>
        <begin position="47"/>
        <end position="60"/>
    </location>
</feature>
<feature type="non-terminal residue" evidence="4">
    <location>
        <position position="1"/>
    </location>
</feature>
<evidence type="ECO:0000313" key="4">
    <source>
        <dbReference type="EMBL" id="CAF4965481.1"/>
    </source>
</evidence>
<dbReference type="EMBL" id="CAJOBH010102198">
    <property type="protein sequence ID" value="CAF4618773.1"/>
    <property type="molecule type" value="Genomic_DNA"/>
</dbReference>
<feature type="non-terminal residue" evidence="4">
    <location>
        <position position="60"/>
    </location>
</feature>
<evidence type="ECO:0000313" key="2">
    <source>
        <dbReference type="EMBL" id="CAF4618773.1"/>
    </source>
</evidence>
<sequence>NNSLNISESLATTNTRTMLPLTKANYNKLKNMSKVDLASLARKKKKQADNGKRSTFEEAR</sequence>
<evidence type="ECO:0000313" key="5">
    <source>
        <dbReference type="Proteomes" id="UP000681720"/>
    </source>
</evidence>
<accession>A0A8S3DGK3</accession>
<comment type="caution">
    <text evidence="4">The sequence shown here is derived from an EMBL/GenBank/DDBJ whole genome shotgun (WGS) entry which is preliminary data.</text>
</comment>
<organism evidence="4 5">
    <name type="scientific">Rotaria magnacalcarata</name>
    <dbReference type="NCBI Taxonomy" id="392030"/>
    <lineage>
        <taxon>Eukaryota</taxon>
        <taxon>Metazoa</taxon>
        <taxon>Spiralia</taxon>
        <taxon>Gnathifera</taxon>
        <taxon>Rotifera</taxon>
        <taxon>Eurotatoria</taxon>
        <taxon>Bdelloidea</taxon>
        <taxon>Philodinida</taxon>
        <taxon>Philodinidae</taxon>
        <taxon>Rotaria</taxon>
    </lineage>
</organism>
<dbReference type="Proteomes" id="UP000676336">
    <property type="component" value="Unassembled WGS sequence"/>
</dbReference>
<dbReference type="Proteomes" id="UP000681720">
    <property type="component" value="Unassembled WGS sequence"/>
</dbReference>
<protein>
    <submittedName>
        <fullName evidence="4">Uncharacterized protein</fullName>
    </submittedName>
</protein>
<dbReference type="AlphaFoldDB" id="A0A8S3DGK3"/>
<evidence type="ECO:0000313" key="3">
    <source>
        <dbReference type="EMBL" id="CAF4719342.1"/>
    </source>
</evidence>